<feature type="transmembrane region" description="Helical" evidence="1">
    <location>
        <begin position="42"/>
        <end position="61"/>
    </location>
</feature>
<accession>B8ILR4</accession>
<protein>
    <recommendedName>
        <fullName evidence="4">VanZ family protein</fullName>
    </recommendedName>
</protein>
<dbReference type="eggNOG" id="COG5652">
    <property type="taxonomic scope" value="Bacteria"/>
</dbReference>
<evidence type="ECO:0008006" key="4">
    <source>
        <dbReference type="Google" id="ProtNLM"/>
    </source>
</evidence>
<keyword evidence="3" id="KW-1185">Reference proteome</keyword>
<gene>
    <name evidence="2" type="ordered locus">Mnod_7300</name>
</gene>
<dbReference type="AlphaFoldDB" id="B8ILR4"/>
<organism evidence="2 3">
    <name type="scientific">Methylobacterium nodulans (strain LMG 21967 / CNCM I-2342 / ORS 2060)</name>
    <dbReference type="NCBI Taxonomy" id="460265"/>
    <lineage>
        <taxon>Bacteria</taxon>
        <taxon>Pseudomonadati</taxon>
        <taxon>Pseudomonadota</taxon>
        <taxon>Alphaproteobacteria</taxon>
        <taxon>Hyphomicrobiales</taxon>
        <taxon>Methylobacteriaceae</taxon>
        <taxon>Methylobacterium</taxon>
    </lineage>
</organism>
<evidence type="ECO:0000313" key="2">
    <source>
        <dbReference type="EMBL" id="ACL62039.1"/>
    </source>
</evidence>
<name>B8ILR4_METNO</name>
<keyword evidence="1" id="KW-0472">Membrane</keyword>
<keyword evidence="1" id="KW-0812">Transmembrane</keyword>
<feature type="transmembrane region" description="Helical" evidence="1">
    <location>
        <begin position="92"/>
        <end position="113"/>
    </location>
</feature>
<feature type="transmembrane region" description="Helical" evidence="1">
    <location>
        <begin position="68"/>
        <end position="86"/>
    </location>
</feature>
<proteinExistence type="predicted"/>
<sequence>MPRSVLMLRKLAFAAGCLCIPVIVWLSLIPREWEVRTGLAGQIEHVIAYAGTGAVLALGLPRPAGWRLIASLTALAVALEVGQIWVPGRTSQVIDALASISGAGLGVLAGSALRRLLLRRMA</sequence>
<dbReference type="HOGENOM" id="CLU_2024002_0_0_5"/>
<reference evidence="2 3" key="1">
    <citation type="submission" date="2009-01" db="EMBL/GenBank/DDBJ databases">
        <title>Complete sequence of chromosome of Methylobacterium nodulans ORS 2060.</title>
        <authorList>
            <consortium name="US DOE Joint Genome Institute"/>
            <person name="Lucas S."/>
            <person name="Copeland A."/>
            <person name="Lapidus A."/>
            <person name="Glavina del Rio T."/>
            <person name="Dalin E."/>
            <person name="Tice H."/>
            <person name="Bruce D."/>
            <person name="Goodwin L."/>
            <person name="Pitluck S."/>
            <person name="Sims D."/>
            <person name="Brettin T."/>
            <person name="Detter J.C."/>
            <person name="Han C."/>
            <person name="Larimer F."/>
            <person name="Land M."/>
            <person name="Hauser L."/>
            <person name="Kyrpides N."/>
            <person name="Ivanova N."/>
            <person name="Marx C.J."/>
            <person name="Richardson P."/>
        </authorList>
    </citation>
    <scope>NUCLEOTIDE SEQUENCE [LARGE SCALE GENOMIC DNA]</scope>
    <source>
        <strain evidence="3">LMG 21967 / CNCM I-2342 / ORS 2060</strain>
    </source>
</reference>
<dbReference type="EMBL" id="CP001349">
    <property type="protein sequence ID" value="ACL62039.1"/>
    <property type="molecule type" value="Genomic_DNA"/>
</dbReference>
<dbReference type="Proteomes" id="UP000008207">
    <property type="component" value="Chromosome"/>
</dbReference>
<evidence type="ECO:0000256" key="1">
    <source>
        <dbReference type="SAM" id="Phobius"/>
    </source>
</evidence>
<evidence type="ECO:0000313" key="3">
    <source>
        <dbReference type="Proteomes" id="UP000008207"/>
    </source>
</evidence>
<feature type="transmembrane region" description="Helical" evidence="1">
    <location>
        <begin position="12"/>
        <end position="30"/>
    </location>
</feature>
<dbReference type="RefSeq" id="WP_015933600.1">
    <property type="nucleotide sequence ID" value="NC_011894.1"/>
</dbReference>
<dbReference type="OrthoDB" id="8452633at2"/>
<dbReference type="KEGG" id="mno:Mnod_7300"/>
<keyword evidence="1" id="KW-1133">Transmembrane helix</keyword>